<proteinExistence type="inferred from homology"/>
<dbReference type="PANTHER" id="PTHR30293:SF0">
    <property type="entry name" value="NITROGEN ASSIMILATION REGULATORY PROTEIN NAC"/>
    <property type="match status" value="1"/>
</dbReference>
<evidence type="ECO:0000313" key="7">
    <source>
        <dbReference type="EMBL" id="MBB3147014.1"/>
    </source>
</evidence>
<evidence type="ECO:0000259" key="6">
    <source>
        <dbReference type="PROSITE" id="PS50931"/>
    </source>
</evidence>
<dbReference type="FunFam" id="1.10.10.10:FF:000001">
    <property type="entry name" value="LysR family transcriptional regulator"/>
    <property type="match status" value="1"/>
</dbReference>
<evidence type="ECO:0000256" key="5">
    <source>
        <dbReference type="ARBA" id="ARBA00023163"/>
    </source>
</evidence>
<dbReference type="SUPFAM" id="SSF53850">
    <property type="entry name" value="Periplasmic binding protein-like II"/>
    <property type="match status" value="1"/>
</dbReference>
<dbReference type="InterPro" id="IPR005119">
    <property type="entry name" value="LysR_subst-bd"/>
</dbReference>
<dbReference type="PRINTS" id="PR00039">
    <property type="entry name" value="HTHLYSR"/>
</dbReference>
<keyword evidence="2" id="KW-0805">Transcription regulation</keyword>
<reference evidence="7 8" key="1">
    <citation type="submission" date="2020-08" db="EMBL/GenBank/DDBJ databases">
        <title>Genomic Encyclopedia of Type Strains, Phase III (KMG-III): the genomes of soil and plant-associated and newly described type strains.</title>
        <authorList>
            <person name="Whitman W."/>
        </authorList>
    </citation>
    <scope>NUCLEOTIDE SEQUENCE [LARGE SCALE GENOMIC DNA]</scope>
    <source>
        <strain evidence="7 8">CECT 7015</strain>
    </source>
</reference>
<dbReference type="InterPro" id="IPR000847">
    <property type="entry name" value="LysR_HTH_N"/>
</dbReference>
<dbReference type="Gene3D" id="3.40.190.10">
    <property type="entry name" value="Periplasmic binding protein-like II"/>
    <property type="match status" value="2"/>
</dbReference>
<sequence>MKPRQLIYFIKVVDVGNITKAAEQLNLAQTALGIQIRNLEESLHVQLLDRHSRGVSATPAGLLLYERAHEILQRIEDTRRDLISLAGERARIRLGATPSILKLIGTELVVAAKQQLPGIALHVVEELSFVLTDALERGELDYVLAYDIEENPGLRRLALMKEDLLHIAVPGGDPAEGGISFKQAVAGDLALVSSRDIIWRRIHKTASRLSLDVNVTYQVQSMEAIKALILHGLAESIMPFGIVSEEIQSGALIARRIERPSVRLTLYLAHAAHKGLSDDTAFIAFVDGMIDRLAATIGPYAHPIDRSQPPQIEADH</sequence>
<dbReference type="InterPro" id="IPR036388">
    <property type="entry name" value="WH-like_DNA-bd_sf"/>
</dbReference>
<dbReference type="PANTHER" id="PTHR30293">
    <property type="entry name" value="TRANSCRIPTIONAL REGULATORY PROTEIN NAC-RELATED"/>
    <property type="match status" value="1"/>
</dbReference>
<dbReference type="GO" id="GO:2000142">
    <property type="term" value="P:regulation of DNA-templated transcription initiation"/>
    <property type="evidence" value="ECO:0007669"/>
    <property type="project" value="TreeGrafter"/>
</dbReference>
<dbReference type="SUPFAM" id="SSF46785">
    <property type="entry name" value="Winged helix' DNA-binding domain"/>
    <property type="match status" value="1"/>
</dbReference>
<gene>
    <name evidence="7" type="ORF">FHS21_003430</name>
</gene>
<dbReference type="EMBL" id="JACHXN010000010">
    <property type="protein sequence ID" value="MBB3147014.1"/>
    <property type="molecule type" value="Genomic_DNA"/>
</dbReference>
<dbReference type="GO" id="GO:0003677">
    <property type="term" value="F:DNA binding"/>
    <property type="evidence" value="ECO:0007669"/>
    <property type="project" value="UniProtKB-KW"/>
</dbReference>
<protein>
    <submittedName>
        <fullName evidence="7">LysR family nitrogen assimilation transcriptional regulator</fullName>
    </submittedName>
</protein>
<dbReference type="Proteomes" id="UP000554520">
    <property type="component" value="Unassembled WGS sequence"/>
</dbReference>
<evidence type="ECO:0000256" key="4">
    <source>
        <dbReference type="ARBA" id="ARBA00023159"/>
    </source>
</evidence>
<keyword evidence="5" id="KW-0804">Transcription</keyword>
<evidence type="ECO:0000313" key="8">
    <source>
        <dbReference type="Proteomes" id="UP000554520"/>
    </source>
</evidence>
<dbReference type="PROSITE" id="PS50931">
    <property type="entry name" value="HTH_LYSR"/>
    <property type="match status" value="1"/>
</dbReference>
<dbReference type="Pfam" id="PF00126">
    <property type="entry name" value="HTH_1"/>
    <property type="match status" value="1"/>
</dbReference>
<dbReference type="RefSeq" id="WP_183663068.1">
    <property type="nucleotide sequence ID" value="NZ_JACHXN010000010.1"/>
</dbReference>
<organism evidence="7 8">
    <name type="scientific">Phyllobacterium trifolii</name>
    <dbReference type="NCBI Taxonomy" id="300193"/>
    <lineage>
        <taxon>Bacteria</taxon>
        <taxon>Pseudomonadati</taxon>
        <taxon>Pseudomonadota</taxon>
        <taxon>Alphaproteobacteria</taxon>
        <taxon>Hyphomicrobiales</taxon>
        <taxon>Phyllobacteriaceae</taxon>
        <taxon>Phyllobacterium</taxon>
    </lineage>
</organism>
<dbReference type="AlphaFoldDB" id="A0A839UAP4"/>
<dbReference type="GO" id="GO:0003700">
    <property type="term" value="F:DNA-binding transcription factor activity"/>
    <property type="evidence" value="ECO:0007669"/>
    <property type="project" value="InterPro"/>
</dbReference>
<comment type="caution">
    <text evidence="7">The sequence shown here is derived from an EMBL/GenBank/DDBJ whole genome shotgun (WGS) entry which is preliminary data.</text>
</comment>
<evidence type="ECO:0000256" key="3">
    <source>
        <dbReference type="ARBA" id="ARBA00023125"/>
    </source>
</evidence>
<keyword evidence="8" id="KW-1185">Reference proteome</keyword>
<comment type="similarity">
    <text evidence="1">Belongs to the LysR transcriptional regulatory family.</text>
</comment>
<dbReference type="InterPro" id="IPR036390">
    <property type="entry name" value="WH_DNA-bd_sf"/>
</dbReference>
<keyword evidence="4" id="KW-0010">Activator</keyword>
<evidence type="ECO:0000256" key="2">
    <source>
        <dbReference type="ARBA" id="ARBA00023015"/>
    </source>
</evidence>
<dbReference type="Gene3D" id="1.10.10.10">
    <property type="entry name" value="Winged helix-like DNA-binding domain superfamily/Winged helix DNA-binding domain"/>
    <property type="match status" value="1"/>
</dbReference>
<keyword evidence="3" id="KW-0238">DNA-binding</keyword>
<evidence type="ECO:0000256" key="1">
    <source>
        <dbReference type="ARBA" id="ARBA00009437"/>
    </source>
</evidence>
<name>A0A839UAP4_9HYPH</name>
<dbReference type="Pfam" id="PF03466">
    <property type="entry name" value="LysR_substrate"/>
    <property type="match status" value="1"/>
</dbReference>
<accession>A0A839UAP4</accession>
<feature type="domain" description="HTH lysR-type" evidence="6">
    <location>
        <begin position="1"/>
        <end position="58"/>
    </location>
</feature>